<dbReference type="KEGG" id="cqu:CpipJ_CPIJ020332"/>
<dbReference type="VEuPathDB" id="VectorBase:CPIJ020332"/>
<sequence>MISQALRDSGAPLLEPEDIAGAVLYAVGTPPRVQVHELTIKPVGEGR</sequence>
<evidence type="ECO:0000313" key="1">
    <source>
        <dbReference type="EMBL" id="EDS44401.1"/>
    </source>
</evidence>
<gene>
    <name evidence="2" type="primary">6050469</name>
    <name evidence="1" type="ORF">CpipJ_CPIJ020332</name>
</gene>
<accession>B0XBQ2</accession>
<dbReference type="STRING" id="7176.B0XBQ2"/>
<dbReference type="HOGENOM" id="CLU_3175911_0_0_1"/>
<dbReference type="Proteomes" id="UP000002320">
    <property type="component" value="Unassembled WGS sequence"/>
</dbReference>
<reference evidence="1" key="1">
    <citation type="submission" date="2007-03" db="EMBL/GenBank/DDBJ databases">
        <title>Annotation of Culex pipiens quinquefasciatus.</title>
        <authorList>
            <consortium name="The Broad Institute Genome Sequencing Platform"/>
            <person name="Atkinson P.W."/>
            <person name="Hemingway J."/>
            <person name="Christensen B.M."/>
            <person name="Higgs S."/>
            <person name="Kodira C."/>
            <person name="Hannick L."/>
            <person name="Megy K."/>
            <person name="O'Leary S."/>
            <person name="Pearson M."/>
            <person name="Haas B.J."/>
            <person name="Mauceli E."/>
            <person name="Wortman J.R."/>
            <person name="Lee N.H."/>
            <person name="Guigo R."/>
            <person name="Stanke M."/>
            <person name="Alvarado L."/>
            <person name="Amedeo P."/>
            <person name="Antoine C.H."/>
            <person name="Arensburger P."/>
            <person name="Bidwell S.L."/>
            <person name="Crawford M."/>
            <person name="Camaro F."/>
            <person name="Devon K."/>
            <person name="Engels R."/>
            <person name="Hammond M."/>
            <person name="Howarth C."/>
            <person name="Koehrsen M."/>
            <person name="Lawson D."/>
            <person name="Montgomery P."/>
            <person name="Nene V."/>
            <person name="Nusbaum C."/>
            <person name="Puiu D."/>
            <person name="Romero-Severson J."/>
            <person name="Severson D.W."/>
            <person name="Shumway M."/>
            <person name="Sisk P."/>
            <person name="Stolte C."/>
            <person name="Zeng Q."/>
            <person name="Eisenstadt E."/>
            <person name="Fraser-Liggett C."/>
            <person name="Strausberg R."/>
            <person name="Galagan J."/>
            <person name="Birren B."/>
            <person name="Collins F.H."/>
        </authorList>
    </citation>
    <scope>NUCLEOTIDE SEQUENCE [LARGE SCALE GENOMIC DNA]</scope>
    <source>
        <strain evidence="1">JHB</strain>
    </source>
</reference>
<evidence type="ECO:0008006" key="4">
    <source>
        <dbReference type="Google" id="ProtNLM"/>
    </source>
</evidence>
<name>B0XBQ2_CULQU</name>
<dbReference type="VEuPathDB" id="VectorBase:CQUJHB004989"/>
<dbReference type="EnsemblMetazoa" id="CPIJ020332-RA">
    <property type="protein sequence ID" value="CPIJ020332-PA"/>
    <property type="gene ID" value="CPIJ020332"/>
</dbReference>
<dbReference type="InParanoid" id="B0XBQ2"/>
<keyword evidence="3" id="KW-1185">Reference proteome</keyword>
<reference evidence="2" key="2">
    <citation type="submission" date="2021-02" db="UniProtKB">
        <authorList>
            <consortium name="EnsemblMetazoa"/>
        </authorList>
    </citation>
    <scope>IDENTIFICATION</scope>
    <source>
        <strain evidence="2">JHB</strain>
    </source>
</reference>
<dbReference type="EMBL" id="DS232648">
    <property type="protein sequence ID" value="EDS44401.1"/>
    <property type="molecule type" value="Genomic_DNA"/>
</dbReference>
<organism>
    <name type="scientific">Culex quinquefasciatus</name>
    <name type="common">Southern house mosquito</name>
    <name type="synonym">Culex pungens</name>
    <dbReference type="NCBI Taxonomy" id="7176"/>
    <lineage>
        <taxon>Eukaryota</taxon>
        <taxon>Metazoa</taxon>
        <taxon>Ecdysozoa</taxon>
        <taxon>Arthropoda</taxon>
        <taxon>Hexapoda</taxon>
        <taxon>Insecta</taxon>
        <taxon>Pterygota</taxon>
        <taxon>Neoptera</taxon>
        <taxon>Endopterygota</taxon>
        <taxon>Diptera</taxon>
        <taxon>Nematocera</taxon>
        <taxon>Culicoidea</taxon>
        <taxon>Culicidae</taxon>
        <taxon>Culicinae</taxon>
        <taxon>Culicini</taxon>
        <taxon>Culex</taxon>
        <taxon>Culex</taxon>
    </lineage>
</organism>
<evidence type="ECO:0000313" key="3">
    <source>
        <dbReference type="Proteomes" id="UP000002320"/>
    </source>
</evidence>
<evidence type="ECO:0000313" key="2">
    <source>
        <dbReference type="EnsemblMetazoa" id="CPIJ020332-PA"/>
    </source>
</evidence>
<proteinExistence type="predicted"/>
<dbReference type="OrthoDB" id="1933717at2759"/>
<protein>
    <recommendedName>
        <fullName evidence="4">Oxidoreductase</fullName>
    </recommendedName>
</protein>
<dbReference type="AlphaFoldDB" id="B0XBQ2"/>